<dbReference type="AlphaFoldDB" id="A0A9P6SV52"/>
<dbReference type="Proteomes" id="UP000703661">
    <property type="component" value="Unassembled WGS sequence"/>
</dbReference>
<dbReference type="GO" id="GO:0005886">
    <property type="term" value="C:plasma membrane"/>
    <property type="evidence" value="ECO:0007669"/>
    <property type="project" value="TreeGrafter"/>
</dbReference>
<dbReference type="Pfam" id="PF00611">
    <property type="entry name" value="FCH"/>
    <property type="match status" value="1"/>
</dbReference>
<evidence type="ECO:0000259" key="1">
    <source>
        <dbReference type="SMART" id="SM00055"/>
    </source>
</evidence>
<dbReference type="PANTHER" id="PTHR23065">
    <property type="entry name" value="PROLINE-SERINE-THREONINE PHOSPHATASE INTERACTING PROTEIN 1"/>
    <property type="match status" value="1"/>
</dbReference>
<accession>A0A9P6SV52</accession>
<dbReference type="InterPro" id="IPR001060">
    <property type="entry name" value="FCH_dom"/>
</dbReference>
<sequence length="262" mass="29738">MGYSETFLTERPQDGLDAVQTRLRKAKAIHEQFANYFKERAHIEDMYAKSITKAFQKHFITDTQALGTFAAPWEKLNAETVELATLHGQFSLRISNEIEKMLRDYIKTTEWQTLLAETSCHHIAREFDEKQAKVTKYTKAIEKVSGKKVLITEQKLSEYTQQLESTRTAWKIEGPALLQKYQSLDQNRLENLKQGVSSFEALQTEIALQIVEMSSRTSSSVAEFEPVMDMELFASEASVNLHSIEPHDGASIVSQPSIANGD</sequence>
<keyword evidence="3" id="KW-1185">Reference proteome</keyword>
<dbReference type="PANTHER" id="PTHR23065:SF54">
    <property type="entry name" value="SUPPRESSOR OF YEAST PROFILIN DELETION"/>
    <property type="match status" value="1"/>
</dbReference>
<dbReference type="EMBL" id="JAAAID010002600">
    <property type="protein sequence ID" value="KAG0006515.1"/>
    <property type="molecule type" value="Genomic_DNA"/>
</dbReference>
<name>A0A9P6SV52_9FUNG</name>
<gene>
    <name evidence="2" type="ORF">BGZ80_005263</name>
</gene>
<reference evidence="2" key="1">
    <citation type="journal article" date="2020" name="Fungal Divers.">
        <title>Resolving the Mortierellaceae phylogeny through synthesis of multi-gene phylogenetics and phylogenomics.</title>
        <authorList>
            <person name="Vandepol N."/>
            <person name="Liber J."/>
            <person name="Desiro A."/>
            <person name="Na H."/>
            <person name="Kennedy M."/>
            <person name="Barry K."/>
            <person name="Grigoriev I.V."/>
            <person name="Miller A.N."/>
            <person name="O'Donnell K."/>
            <person name="Stajich J.E."/>
            <person name="Bonito G."/>
        </authorList>
    </citation>
    <scope>NUCLEOTIDE SEQUENCE</scope>
    <source>
        <strain evidence="2">NRRL 2769</strain>
    </source>
</reference>
<dbReference type="SMART" id="SM00055">
    <property type="entry name" value="FCH"/>
    <property type="match status" value="1"/>
</dbReference>
<dbReference type="Gene3D" id="1.20.1270.60">
    <property type="entry name" value="Arfaptin homology (AH) domain/BAR domain"/>
    <property type="match status" value="1"/>
</dbReference>
<evidence type="ECO:0000313" key="2">
    <source>
        <dbReference type="EMBL" id="KAG0006515.1"/>
    </source>
</evidence>
<dbReference type="GO" id="GO:0030139">
    <property type="term" value="C:endocytic vesicle"/>
    <property type="evidence" value="ECO:0007669"/>
    <property type="project" value="TreeGrafter"/>
</dbReference>
<feature type="non-terminal residue" evidence="2">
    <location>
        <position position="262"/>
    </location>
</feature>
<protein>
    <recommendedName>
        <fullName evidence="1">FCH domain-containing protein</fullName>
    </recommendedName>
</protein>
<dbReference type="InterPro" id="IPR027267">
    <property type="entry name" value="AH/BAR_dom_sf"/>
</dbReference>
<dbReference type="GO" id="GO:0032153">
    <property type="term" value="C:cell division site"/>
    <property type="evidence" value="ECO:0007669"/>
    <property type="project" value="TreeGrafter"/>
</dbReference>
<dbReference type="GO" id="GO:0032185">
    <property type="term" value="P:septin cytoskeleton organization"/>
    <property type="evidence" value="ECO:0007669"/>
    <property type="project" value="TreeGrafter"/>
</dbReference>
<comment type="caution">
    <text evidence="2">The sequence shown here is derived from an EMBL/GenBank/DDBJ whole genome shotgun (WGS) entry which is preliminary data.</text>
</comment>
<proteinExistence type="predicted"/>
<dbReference type="SUPFAM" id="SSF103657">
    <property type="entry name" value="BAR/IMD domain-like"/>
    <property type="match status" value="1"/>
</dbReference>
<organism evidence="2 3">
    <name type="scientific">Entomortierella chlamydospora</name>
    <dbReference type="NCBI Taxonomy" id="101097"/>
    <lineage>
        <taxon>Eukaryota</taxon>
        <taxon>Fungi</taxon>
        <taxon>Fungi incertae sedis</taxon>
        <taxon>Mucoromycota</taxon>
        <taxon>Mortierellomycotina</taxon>
        <taxon>Mortierellomycetes</taxon>
        <taxon>Mortierellales</taxon>
        <taxon>Mortierellaceae</taxon>
        <taxon>Entomortierella</taxon>
    </lineage>
</organism>
<evidence type="ECO:0000313" key="3">
    <source>
        <dbReference type="Proteomes" id="UP000703661"/>
    </source>
</evidence>
<feature type="domain" description="FCH" evidence="1">
    <location>
        <begin position="5"/>
        <end position="94"/>
    </location>
</feature>